<sequence length="307" mass="34977">MKHLNSKTALIFLAIFFLNSCKKTESVNTADAGYSQNDAMVATDSASAEISSAATQNIEGKKFVRSADVNMEVQDVYKSTVDIEKYLKNNGGFVTLSKLNSDIISDETYNTSDANAILVRKFQTENTMEVRIPTEKLGDFLEFINKQKLFLNQRNISAEDITANMHLAKLETSKLEKNQKEISNLKTNIEKVKLSNETESENNYQKTANFVTDDNLKYSNVTIYLKEPKVRVAETAITNSKNIDNKYKINFLFDVKNAFVEGFYLIQKIVIGLLSIWTLILIFTLIYIYLKKRGFKKSKRINTELEN</sequence>
<dbReference type="AlphaFoldDB" id="A0A1I3I1S3"/>
<dbReference type="EMBL" id="FOQT01000004">
    <property type="protein sequence ID" value="SFI41800.1"/>
    <property type="molecule type" value="Genomic_DNA"/>
</dbReference>
<proteinExistence type="predicted"/>
<organism evidence="4 5">
    <name type="scientific">Halpernia frigidisoli</name>
    <dbReference type="NCBI Taxonomy" id="1125876"/>
    <lineage>
        <taxon>Bacteria</taxon>
        <taxon>Pseudomonadati</taxon>
        <taxon>Bacteroidota</taxon>
        <taxon>Flavobacteriia</taxon>
        <taxon>Flavobacteriales</taxon>
        <taxon>Weeksellaceae</taxon>
        <taxon>Chryseobacterium group</taxon>
        <taxon>Halpernia</taxon>
    </lineage>
</organism>
<dbReference type="RefSeq" id="WP_090081244.1">
    <property type="nucleotide sequence ID" value="NZ_FOQT01000004.1"/>
</dbReference>
<dbReference type="Proteomes" id="UP000198931">
    <property type="component" value="Unassembled WGS sequence"/>
</dbReference>
<keyword evidence="2" id="KW-0472">Membrane</keyword>
<feature type="domain" description="DUF4349" evidence="3">
    <location>
        <begin position="62"/>
        <end position="165"/>
    </location>
</feature>
<protein>
    <recommendedName>
        <fullName evidence="3">DUF4349 domain-containing protein</fullName>
    </recommendedName>
</protein>
<keyword evidence="2" id="KW-1133">Transmembrane helix</keyword>
<keyword evidence="1" id="KW-0175">Coiled coil</keyword>
<evidence type="ECO:0000313" key="5">
    <source>
        <dbReference type="Proteomes" id="UP000198931"/>
    </source>
</evidence>
<dbReference type="Pfam" id="PF14257">
    <property type="entry name" value="DUF4349"/>
    <property type="match status" value="1"/>
</dbReference>
<evidence type="ECO:0000313" key="4">
    <source>
        <dbReference type="EMBL" id="SFI41800.1"/>
    </source>
</evidence>
<feature type="transmembrane region" description="Helical" evidence="2">
    <location>
        <begin position="269"/>
        <end position="290"/>
    </location>
</feature>
<keyword evidence="2" id="KW-0812">Transmembrane</keyword>
<dbReference type="STRING" id="1125876.SAMN05443292_2512"/>
<dbReference type="InterPro" id="IPR025645">
    <property type="entry name" value="DUF4349"/>
</dbReference>
<accession>A0A1I3I1S3</accession>
<dbReference type="OrthoDB" id="8704559at2"/>
<evidence type="ECO:0000256" key="2">
    <source>
        <dbReference type="SAM" id="Phobius"/>
    </source>
</evidence>
<evidence type="ECO:0000259" key="3">
    <source>
        <dbReference type="Pfam" id="PF14257"/>
    </source>
</evidence>
<feature type="coiled-coil region" evidence="1">
    <location>
        <begin position="168"/>
        <end position="195"/>
    </location>
</feature>
<gene>
    <name evidence="4" type="ORF">SAMN05443292_2512</name>
</gene>
<name>A0A1I3I1S3_9FLAO</name>
<keyword evidence="5" id="KW-1185">Reference proteome</keyword>
<reference evidence="4 5" key="1">
    <citation type="submission" date="2016-10" db="EMBL/GenBank/DDBJ databases">
        <authorList>
            <person name="de Groot N.N."/>
        </authorList>
    </citation>
    <scope>NUCLEOTIDE SEQUENCE [LARGE SCALE GENOMIC DNA]</scope>
    <source>
        <strain evidence="4 5">DSM 26000</strain>
    </source>
</reference>
<evidence type="ECO:0000256" key="1">
    <source>
        <dbReference type="SAM" id="Coils"/>
    </source>
</evidence>